<name>A0A7W6DR52_9RHOB</name>
<gene>
    <name evidence="2" type="ORF">GGQ68_004049</name>
</gene>
<comment type="caution">
    <text evidence="2">The sequence shown here is derived from an EMBL/GenBank/DDBJ whole genome shotgun (WGS) entry which is preliminary data.</text>
</comment>
<protein>
    <submittedName>
        <fullName evidence="2">Uncharacterized protein</fullName>
    </submittedName>
</protein>
<feature type="transmembrane region" description="Helical" evidence="1">
    <location>
        <begin position="31"/>
        <end position="50"/>
    </location>
</feature>
<evidence type="ECO:0000256" key="1">
    <source>
        <dbReference type="SAM" id="Phobius"/>
    </source>
</evidence>
<dbReference type="AlphaFoldDB" id="A0A7W6DR52"/>
<keyword evidence="1" id="KW-1133">Transmembrane helix</keyword>
<organism evidence="2 3">
    <name type="scientific">Sagittula marina</name>
    <dbReference type="NCBI Taxonomy" id="943940"/>
    <lineage>
        <taxon>Bacteria</taxon>
        <taxon>Pseudomonadati</taxon>
        <taxon>Pseudomonadota</taxon>
        <taxon>Alphaproteobacteria</taxon>
        <taxon>Rhodobacterales</taxon>
        <taxon>Roseobacteraceae</taxon>
        <taxon>Sagittula</taxon>
    </lineage>
</organism>
<evidence type="ECO:0000313" key="2">
    <source>
        <dbReference type="EMBL" id="MBB3987696.1"/>
    </source>
</evidence>
<evidence type="ECO:0000313" key="3">
    <source>
        <dbReference type="Proteomes" id="UP000541426"/>
    </source>
</evidence>
<sequence>MTASVLTAFALSFLGGPLLCAFLLRLRSTLIVLFALATVVVGSMAIALWVETGAPLLSLALMWVGWVSACAMVGHAFLRRLAGPRIRRWITVVTILATTLPWFGLATARLMG</sequence>
<keyword evidence="1" id="KW-0812">Transmembrane</keyword>
<keyword evidence="3" id="KW-1185">Reference proteome</keyword>
<feature type="transmembrane region" description="Helical" evidence="1">
    <location>
        <begin position="90"/>
        <end position="111"/>
    </location>
</feature>
<keyword evidence="1" id="KW-0472">Membrane</keyword>
<feature type="transmembrane region" description="Helical" evidence="1">
    <location>
        <begin position="6"/>
        <end position="24"/>
    </location>
</feature>
<proteinExistence type="predicted"/>
<dbReference type="EMBL" id="JACIEJ010000012">
    <property type="protein sequence ID" value="MBB3987696.1"/>
    <property type="molecule type" value="Genomic_DNA"/>
</dbReference>
<dbReference type="RefSeq" id="WP_183969033.1">
    <property type="nucleotide sequence ID" value="NZ_BAABBZ010000056.1"/>
</dbReference>
<dbReference type="Proteomes" id="UP000541426">
    <property type="component" value="Unassembled WGS sequence"/>
</dbReference>
<accession>A0A7W6DR52</accession>
<reference evidence="2 3" key="1">
    <citation type="submission" date="2020-08" db="EMBL/GenBank/DDBJ databases">
        <title>Genomic Encyclopedia of Type Strains, Phase IV (KMG-IV): sequencing the most valuable type-strain genomes for metagenomic binning, comparative biology and taxonomic classification.</title>
        <authorList>
            <person name="Goeker M."/>
        </authorList>
    </citation>
    <scope>NUCLEOTIDE SEQUENCE [LARGE SCALE GENOMIC DNA]</scope>
    <source>
        <strain evidence="2 3">DSM 102235</strain>
    </source>
</reference>
<feature type="transmembrane region" description="Helical" evidence="1">
    <location>
        <begin position="56"/>
        <end position="78"/>
    </location>
</feature>